<protein>
    <submittedName>
        <fullName evidence="1">Uncharacterized protein</fullName>
    </submittedName>
</protein>
<dbReference type="InterPro" id="IPR027268">
    <property type="entry name" value="Peptidase_M4/M1_CTD_sf"/>
</dbReference>
<sequence length="707" mass="80106">MKNQFPIRPVIIIFLAGLNISRLFPSAVCAPPIKIILSSRLKPDEPRIASEVRNICSLFSSWFGPPPDSSGALIITDNPEYSSGAGGHQIAVNSPPVPFTRLLERELAQEIARYWFAAGRFSDPLLLYGLPAYATNRYLETVYGTSNLIDLPGVSAFISGLSEHYLHRVYYYLAATNNLTFPVTEPQPDTGPFLTDAVLRAQTALLLKALEKRLGTAVMDSTIRQFRQRYLNNTGSAGLPAFLACLTAIAGPKQEVLINTLFKQDGRNDLKICRLRHQGQNLHIDLSARYPLNLPVRIKTEFTDRTVRIDTVLLNHSATISIPAVKKVRRMILDPDTSVLEPDRWNNICPRQLRTGFLFALPDFEAYQLFYGPWFWYDNYRGFQPGIWFQGRRFIDAGPVRGAHNWTLIQNYASKKSDWHTGISYQTPLLFYPVRLRLYLAGDNSFRDRGIKLYLTSEFSRPFRLPRNEIQLGYRLYELLDTTGRDPRAWNRARIAEIRSRLYRTHKTPVLAVQHELTCAQGLKPLLSQYTYTRASLVENITITPANLLPVSIRIFAGAVAGLVPLQEKFYLSGGLSYTPEEPVSWAYEGMASGQEHWHYDGDANCRGYYGLYRSGRFGWGVNIHLLPRTAWRFPLSAIQPFIDFGNVADTLQLRSLKPVFDAGIRLKLGPLYADFPFWKSAPEPGENRLAFRWSLGFKLTGLISGI</sequence>
<dbReference type="Gene3D" id="2.40.160.50">
    <property type="entry name" value="membrane protein fhac: a member of the omp85/tpsb transporter family"/>
    <property type="match status" value="1"/>
</dbReference>
<dbReference type="EMBL" id="DSLG01000002">
    <property type="protein sequence ID" value="HEA86506.1"/>
    <property type="molecule type" value="Genomic_DNA"/>
</dbReference>
<evidence type="ECO:0000313" key="2">
    <source>
        <dbReference type="EMBL" id="HFJ53978.1"/>
    </source>
</evidence>
<proteinExistence type="predicted"/>
<dbReference type="Gene3D" id="1.10.390.10">
    <property type="entry name" value="Neutral Protease Domain 2"/>
    <property type="match status" value="1"/>
</dbReference>
<comment type="caution">
    <text evidence="1">The sequence shown here is derived from an EMBL/GenBank/DDBJ whole genome shotgun (WGS) entry which is preliminary data.</text>
</comment>
<organism evidence="1">
    <name type="scientific">candidate division WOR-3 bacterium</name>
    <dbReference type="NCBI Taxonomy" id="2052148"/>
    <lineage>
        <taxon>Bacteria</taxon>
        <taxon>Bacteria division WOR-3</taxon>
    </lineage>
</organism>
<dbReference type="EMBL" id="DSTU01000006">
    <property type="protein sequence ID" value="HFJ53978.1"/>
    <property type="molecule type" value="Genomic_DNA"/>
</dbReference>
<evidence type="ECO:0000313" key="1">
    <source>
        <dbReference type="EMBL" id="HEA86506.1"/>
    </source>
</evidence>
<accession>A0A7C1SBZ9</accession>
<gene>
    <name evidence="1" type="ORF">ENP94_00665</name>
    <name evidence="2" type="ORF">ENS16_04730</name>
</gene>
<name>A0A7C1SBZ9_UNCW3</name>
<reference evidence="1" key="1">
    <citation type="journal article" date="2020" name="mSystems">
        <title>Genome- and Community-Level Interaction Insights into Carbon Utilization and Element Cycling Functions of Hydrothermarchaeota in Hydrothermal Sediment.</title>
        <authorList>
            <person name="Zhou Z."/>
            <person name="Liu Y."/>
            <person name="Xu W."/>
            <person name="Pan J."/>
            <person name="Luo Z.H."/>
            <person name="Li M."/>
        </authorList>
    </citation>
    <scope>NUCLEOTIDE SEQUENCE [LARGE SCALE GENOMIC DNA]</scope>
    <source>
        <strain evidence="1">SpSt-265</strain>
        <strain evidence="2">SpSt-465</strain>
    </source>
</reference>
<dbReference type="AlphaFoldDB" id="A0A7C1SBZ9"/>